<keyword evidence="2 5" id="KW-0812">Transmembrane</keyword>
<dbReference type="Gene3D" id="1.20.1740.10">
    <property type="entry name" value="Amino acid/polyamine transporter I"/>
    <property type="match status" value="1"/>
</dbReference>
<comment type="caution">
    <text evidence="6">The sequence shown here is derived from an EMBL/GenBank/DDBJ whole genome shotgun (WGS) entry which is preliminary data.</text>
</comment>
<dbReference type="EMBL" id="VIKT02000031">
    <property type="protein sequence ID" value="NHF64041.1"/>
    <property type="molecule type" value="Genomic_DNA"/>
</dbReference>
<proteinExistence type="predicted"/>
<dbReference type="InterPro" id="IPR050598">
    <property type="entry name" value="AminoAcid_Transporter"/>
</dbReference>
<feature type="transmembrane region" description="Helical" evidence="5">
    <location>
        <begin position="289"/>
        <end position="312"/>
    </location>
</feature>
<evidence type="ECO:0000313" key="7">
    <source>
        <dbReference type="Proteomes" id="UP000818266"/>
    </source>
</evidence>
<evidence type="ECO:0000256" key="2">
    <source>
        <dbReference type="ARBA" id="ARBA00022692"/>
    </source>
</evidence>
<dbReference type="PIRSF" id="PIRSF006060">
    <property type="entry name" value="AA_transporter"/>
    <property type="match status" value="1"/>
</dbReference>
<feature type="transmembrane region" description="Helical" evidence="5">
    <location>
        <begin position="165"/>
        <end position="186"/>
    </location>
</feature>
<dbReference type="RefSeq" id="WP_152582745.1">
    <property type="nucleotide sequence ID" value="NZ_VIKT02000031.1"/>
</dbReference>
<feature type="transmembrane region" description="Helical" evidence="5">
    <location>
        <begin position="201"/>
        <end position="220"/>
    </location>
</feature>
<feature type="transmembrane region" description="Helical" evidence="5">
    <location>
        <begin position="52"/>
        <end position="72"/>
    </location>
</feature>
<dbReference type="GO" id="GO:0016020">
    <property type="term" value="C:membrane"/>
    <property type="evidence" value="ECO:0007669"/>
    <property type="project" value="UniProtKB-SubCell"/>
</dbReference>
<evidence type="ECO:0000256" key="3">
    <source>
        <dbReference type="ARBA" id="ARBA00022989"/>
    </source>
</evidence>
<evidence type="ECO:0000256" key="5">
    <source>
        <dbReference type="SAM" id="Phobius"/>
    </source>
</evidence>
<keyword evidence="4 5" id="KW-0472">Membrane</keyword>
<feature type="transmembrane region" description="Helical" evidence="5">
    <location>
        <begin position="133"/>
        <end position="153"/>
    </location>
</feature>
<dbReference type="OrthoDB" id="9804700at2"/>
<feature type="transmembrane region" description="Helical" evidence="5">
    <location>
        <begin position="391"/>
        <end position="413"/>
    </location>
</feature>
<keyword evidence="7" id="KW-1185">Reference proteome</keyword>
<dbReference type="Proteomes" id="UP000818266">
    <property type="component" value="Unassembled WGS sequence"/>
</dbReference>
<evidence type="ECO:0000313" key="6">
    <source>
        <dbReference type="EMBL" id="NHF64041.1"/>
    </source>
</evidence>
<dbReference type="GO" id="GO:0015179">
    <property type="term" value="F:L-amino acid transmembrane transporter activity"/>
    <property type="evidence" value="ECO:0007669"/>
    <property type="project" value="TreeGrafter"/>
</dbReference>
<organism evidence="6 7">
    <name type="scientific">Microcella pacifica</name>
    <dbReference type="NCBI Taxonomy" id="2591847"/>
    <lineage>
        <taxon>Bacteria</taxon>
        <taxon>Bacillati</taxon>
        <taxon>Actinomycetota</taxon>
        <taxon>Actinomycetes</taxon>
        <taxon>Micrococcales</taxon>
        <taxon>Microbacteriaceae</taxon>
        <taxon>Microcella</taxon>
    </lineage>
</organism>
<dbReference type="InterPro" id="IPR002293">
    <property type="entry name" value="AA/rel_permease1"/>
</dbReference>
<dbReference type="PANTHER" id="PTHR11785">
    <property type="entry name" value="AMINO ACID TRANSPORTER"/>
    <property type="match status" value="1"/>
</dbReference>
<reference evidence="6 7" key="1">
    <citation type="submission" date="2020-03" db="EMBL/GenBank/DDBJ databases">
        <title>Chryseoglobus sp. isolated from a deep-sea seamount.</title>
        <authorList>
            <person name="Zhang D.-C."/>
        </authorList>
    </citation>
    <scope>NUCLEOTIDE SEQUENCE [LARGE SCALE GENOMIC DNA]</scope>
    <source>
        <strain evidence="6 7">KN1116</strain>
    </source>
</reference>
<dbReference type="Pfam" id="PF13520">
    <property type="entry name" value="AA_permease_2"/>
    <property type="match status" value="1"/>
</dbReference>
<evidence type="ECO:0000256" key="1">
    <source>
        <dbReference type="ARBA" id="ARBA00004141"/>
    </source>
</evidence>
<keyword evidence="3 5" id="KW-1133">Transmembrane helix</keyword>
<feature type="transmembrane region" description="Helical" evidence="5">
    <location>
        <begin position="20"/>
        <end position="40"/>
    </location>
</feature>
<feature type="transmembrane region" description="Helical" evidence="5">
    <location>
        <begin position="241"/>
        <end position="269"/>
    </location>
</feature>
<gene>
    <name evidence="6" type="ORF">FK219_012495</name>
</gene>
<sequence>MEQPQSNPAGRAPDDNPGSLTLTGAVALGTGVMIGAGIFALTGQTARLAGDWFPVAFIVGAAVVAFSAYSYVKMSQSFPSSGGVATFLREAYGPGTATGVFAILMFVSMIISQGLVARTFGTYLLQIVPLEPVAFWVPALAVGLLAAAFGVNVAGNKAVEASQRVFAAIKILGLGLFAIVGLWFVSPANFTNGADAAGVDASVQGFAAAVALAILAYKGFTTITNSGGDIVNPHRNTGRAIVISLIICTAVYLAVAIVVAGNLSLAQVIAAEDFSLAEAARPALGDVGVWFTVALAIVATTSGVMASIFAASRMLGMLSHMKQVPHRHFRMPGTVRMHTTVYTVAFAMILAATLDLSRIAALGAIYYLIMDIAIHWGLLRRLRKRVTFNPAVVVTAIIMDVVVLAAFVSVTAATDPLSIYVAAAGIVLLVVAERLFMRSHTGDDQTMDM</sequence>
<dbReference type="AlphaFoldDB" id="A0A9E5JRY4"/>
<protein>
    <submittedName>
        <fullName evidence="6">APC family permease</fullName>
    </submittedName>
</protein>
<dbReference type="PANTHER" id="PTHR11785:SF512">
    <property type="entry name" value="SOBREMESA, ISOFORM B"/>
    <property type="match status" value="1"/>
</dbReference>
<comment type="subcellular location">
    <subcellularLocation>
        <location evidence="1">Membrane</location>
        <topology evidence="1">Multi-pass membrane protein</topology>
    </subcellularLocation>
</comment>
<feature type="transmembrane region" description="Helical" evidence="5">
    <location>
        <begin position="419"/>
        <end position="437"/>
    </location>
</feature>
<feature type="transmembrane region" description="Helical" evidence="5">
    <location>
        <begin position="359"/>
        <end position="379"/>
    </location>
</feature>
<evidence type="ECO:0000256" key="4">
    <source>
        <dbReference type="ARBA" id="ARBA00023136"/>
    </source>
</evidence>
<name>A0A9E5JRY4_9MICO</name>
<feature type="transmembrane region" description="Helical" evidence="5">
    <location>
        <begin position="92"/>
        <end position="113"/>
    </location>
</feature>
<accession>A0A9E5JRY4</accession>
<feature type="transmembrane region" description="Helical" evidence="5">
    <location>
        <begin position="333"/>
        <end position="353"/>
    </location>
</feature>